<evidence type="ECO:0000256" key="10">
    <source>
        <dbReference type="HAMAP-Rule" id="MF_00454"/>
    </source>
</evidence>
<protein>
    <recommendedName>
        <fullName evidence="10">Fluoride-specific ion channel FluC</fullName>
    </recommendedName>
</protein>
<feature type="transmembrane region" description="Helical" evidence="10">
    <location>
        <begin position="94"/>
        <end position="114"/>
    </location>
</feature>
<evidence type="ECO:0000256" key="7">
    <source>
        <dbReference type="ARBA" id="ARBA00035120"/>
    </source>
</evidence>
<evidence type="ECO:0000256" key="3">
    <source>
        <dbReference type="ARBA" id="ARBA00022692"/>
    </source>
</evidence>
<dbReference type="HAMAP" id="MF_00454">
    <property type="entry name" value="FluC"/>
    <property type="match status" value="1"/>
</dbReference>
<evidence type="ECO:0000256" key="1">
    <source>
        <dbReference type="ARBA" id="ARBA00004651"/>
    </source>
</evidence>
<dbReference type="GO" id="GO:0140114">
    <property type="term" value="P:cellular detoxification of fluoride"/>
    <property type="evidence" value="ECO:0007669"/>
    <property type="project" value="UniProtKB-UniRule"/>
</dbReference>
<evidence type="ECO:0000256" key="4">
    <source>
        <dbReference type="ARBA" id="ARBA00022989"/>
    </source>
</evidence>
<comment type="similarity">
    <text evidence="7 10">Belongs to the fluoride channel Fluc/FEX (TC 1.A.43) family.</text>
</comment>
<dbReference type="InterPro" id="IPR003691">
    <property type="entry name" value="FluC"/>
</dbReference>
<feature type="binding site" evidence="10">
    <location>
        <position position="72"/>
    </location>
    <ligand>
        <name>Na(+)</name>
        <dbReference type="ChEBI" id="CHEBI:29101"/>
        <note>structural</note>
    </ligand>
</feature>
<feature type="transmembrane region" description="Helical" evidence="10">
    <location>
        <begin position="61"/>
        <end position="82"/>
    </location>
</feature>
<dbReference type="PANTHER" id="PTHR28259">
    <property type="entry name" value="FLUORIDE EXPORT PROTEIN 1-RELATED"/>
    <property type="match status" value="1"/>
</dbReference>
<dbReference type="GO" id="GO:0046872">
    <property type="term" value="F:metal ion binding"/>
    <property type="evidence" value="ECO:0007669"/>
    <property type="project" value="UniProtKB-KW"/>
</dbReference>
<dbReference type="PANTHER" id="PTHR28259:SF1">
    <property type="entry name" value="FLUORIDE EXPORT PROTEIN 1-RELATED"/>
    <property type="match status" value="1"/>
</dbReference>
<comment type="function">
    <text evidence="9 10">Fluoride-specific ion channel. Important for reducing fluoride concentration in the cell, thus reducing its toxicity.</text>
</comment>
<keyword evidence="10" id="KW-0915">Sodium</keyword>
<evidence type="ECO:0000256" key="2">
    <source>
        <dbReference type="ARBA" id="ARBA00022475"/>
    </source>
</evidence>
<feature type="binding site" evidence="10">
    <location>
        <position position="69"/>
    </location>
    <ligand>
        <name>Na(+)</name>
        <dbReference type="ChEBI" id="CHEBI:29101"/>
        <note>structural</note>
    </ligand>
</feature>
<evidence type="ECO:0000256" key="8">
    <source>
        <dbReference type="ARBA" id="ARBA00035585"/>
    </source>
</evidence>
<keyword evidence="10" id="KW-0813">Transport</keyword>
<dbReference type="EMBL" id="SNYJ01000001">
    <property type="protein sequence ID" value="TDQ42743.1"/>
    <property type="molecule type" value="Genomic_DNA"/>
</dbReference>
<keyword evidence="5 10" id="KW-0472">Membrane</keyword>
<keyword evidence="2 10" id="KW-1003">Cell membrane</keyword>
<evidence type="ECO:0000313" key="11">
    <source>
        <dbReference type="EMBL" id="TDQ42743.1"/>
    </source>
</evidence>
<comment type="subcellular location">
    <subcellularLocation>
        <location evidence="1 10">Cell membrane</location>
        <topology evidence="1 10">Multi-pass membrane protein</topology>
    </subcellularLocation>
</comment>
<comment type="catalytic activity">
    <reaction evidence="8">
        <text>fluoride(in) = fluoride(out)</text>
        <dbReference type="Rhea" id="RHEA:76159"/>
        <dbReference type="ChEBI" id="CHEBI:17051"/>
    </reaction>
    <physiologicalReaction direction="left-to-right" evidence="8">
        <dbReference type="Rhea" id="RHEA:76160"/>
    </physiologicalReaction>
</comment>
<keyword evidence="6 10" id="KW-0407">Ion channel</keyword>
<proteinExistence type="inferred from homology"/>
<reference evidence="11 12" key="1">
    <citation type="submission" date="2019-03" db="EMBL/GenBank/DDBJ databases">
        <title>Genomic Encyclopedia of Type Strains, Phase IV (KMG-IV): sequencing the most valuable type-strain genomes for metagenomic binning, comparative biology and taxonomic classification.</title>
        <authorList>
            <person name="Goeker M."/>
        </authorList>
    </citation>
    <scope>NUCLEOTIDE SEQUENCE [LARGE SCALE GENOMIC DNA]</scope>
    <source>
        <strain evidence="11 12">DSM 28697</strain>
    </source>
</reference>
<keyword evidence="12" id="KW-1185">Reference proteome</keyword>
<keyword evidence="4 10" id="KW-1133">Transmembrane helix</keyword>
<dbReference type="OrthoDB" id="9799631at2"/>
<comment type="activity regulation">
    <text evidence="10">Na(+) is not transported, but it plays an essential structural role and its presence is essential for fluoride channel function.</text>
</comment>
<organism evidence="11 12">
    <name type="scientific">Aureibacillus halotolerans</name>
    <dbReference type="NCBI Taxonomy" id="1508390"/>
    <lineage>
        <taxon>Bacteria</taxon>
        <taxon>Bacillati</taxon>
        <taxon>Bacillota</taxon>
        <taxon>Bacilli</taxon>
        <taxon>Bacillales</taxon>
        <taxon>Bacillaceae</taxon>
        <taxon>Aureibacillus</taxon>
    </lineage>
</organism>
<keyword evidence="10" id="KW-0406">Ion transport</keyword>
<sequence>MKVGLFVMLGGGVGALSRYGLMLLFTDLSLIATLTANISGSFLLPVLMLRIPNTWPQELKIALTTGMIGGYTTFSTFSFEVLTFFQHEEWIQGISYGSATFLICFVASAAGFAYGSKGRPQQRKHI</sequence>
<keyword evidence="3 10" id="KW-0812">Transmembrane</keyword>
<keyword evidence="10" id="KW-0479">Metal-binding</keyword>
<dbReference type="GO" id="GO:0062054">
    <property type="term" value="F:fluoride channel activity"/>
    <property type="evidence" value="ECO:0007669"/>
    <property type="project" value="UniProtKB-UniRule"/>
</dbReference>
<dbReference type="Pfam" id="PF02537">
    <property type="entry name" value="CRCB"/>
    <property type="match status" value="1"/>
</dbReference>
<name>A0A4R6UCB7_9BACI</name>
<dbReference type="GO" id="GO:0005886">
    <property type="term" value="C:plasma membrane"/>
    <property type="evidence" value="ECO:0007669"/>
    <property type="project" value="UniProtKB-SubCell"/>
</dbReference>
<evidence type="ECO:0000256" key="9">
    <source>
        <dbReference type="ARBA" id="ARBA00049940"/>
    </source>
</evidence>
<accession>A0A4R6UCB7</accession>
<evidence type="ECO:0000313" key="12">
    <source>
        <dbReference type="Proteomes" id="UP000295632"/>
    </source>
</evidence>
<evidence type="ECO:0000256" key="6">
    <source>
        <dbReference type="ARBA" id="ARBA00023303"/>
    </source>
</evidence>
<dbReference type="RefSeq" id="WP_133578579.1">
    <property type="nucleotide sequence ID" value="NZ_SNYJ01000001.1"/>
</dbReference>
<gene>
    <name evidence="10" type="primary">fluC</name>
    <name evidence="10" type="synonym">crcB</name>
    <name evidence="11" type="ORF">EV213_101172</name>
</gene>
<dbReference type="Proteomes" id="UP000295632">
    <property type="component" value="Unassembled WGS sequence"/>
</dbReference>
<feature type="transmembrane region" description="Helical" evidence="10">
    <location>
        <begin position="31"/>
        <end position="49"/>
    </location>
</feature>
<dbReference type="AlphaFoldDB" id="A0A4R6UCB7"/>
<comment type="caution">
    <text evidence="11">The sequence shown here is derived from an EMBL/GenBank/DDBJ whole genome shotgun (WGS) entry which is preliminary data.</text>
</comment>
<evidence type="ECO:0000256" key="5">
    <source>
        <dbReference type="ARBA" id="ARBA00023136"/>
    </source>
</evidence>